<comment type="caution">
    <text evidence="1">The sequence shown here is derived from an EMBL/GenBank/DDBJ whole genome shotgun (WGS) entry which is preliminary data.</text>
</comment>
<keyword evidence="2" id="KW-1185">Reference proteome</keyword>
<dbReference type="Proteomes" id="UP000642107">
    <property type="component" value="Unassembled WGS sequence"/>
</dbReference>
<dbReference type="RefSeq" id="WP_192279310.1">
    <property type="nucleotide sequence ID" value="NZ_JACZDF010000003.1"/>
</dbReference>
<dbReference type="EMBL" id="JACZDF010000003">
    <property type="protein sequence ID" value="MBD9699342.1"/>
    <property type="molecule type" value="Genomic_DNA"/>
</dbReference>
<organism evidence="1 2">
    <name type="scientific">Flavimobilis rhizosphaerae</name>
    <dbReference type="NCBI Taxonomy" id="2775421"/>
    <lineage>
        <taxon>Bacteria</taxon>
        <taxon>Bacillati</taxon>
        <taxon>Actinomycetota</taxon>
        <taxon>Actinomycetes</taxon>
        <taxon>Micrococcales</taxon>
        <taxon>Jonesiaceae</taxon>
        <taxon>Flavimobilis</taxon>
    </lineage>
</organism>
<evidence type="ECO:0000313" key="1">
    <source>
        <dbReference type="EMBL" id="MBD9699342.1"/>
    </source>
</evidence>
<proteinExistence type="predicted"/>
<name>A0ABR9DSN9_9MICO</name>
<dbReference type="NCBIfam" id="TIGR04089">
    <property type="entry name" value="exp_by_SipW_III"/>
    <property type="match status" value="1"/>
</dbReference>
<sequence>MNKITKGAVVGGIGVALLLGGGSTLAYWTDQAPVSGAAITSGSLDISDFAAATWTVTNNGTTKPVANIATFKMVPGDTLTYSTTATVTLVGDNLKATIAAAPGAGSITTPGELKDRLQTTAEVNGGATAEITAGTHTVPVTVTIVWPFGDASSPTLDNEAMNETVSFANFNVTLTQVQ</sequence>
<accession>A0ABR9DSN9</accession>
<evidence type="ECO:0000313" key="2">
    <source>
        <dbReference type="Proteomes" id="UP000642107"/>
    </source>
</evidence>
<dbReference type="InterPro" id="IPR024006">
    <property type="entry name" value="Alt_signal_exp_actinobact"/>
</dbReference>
<protein>
    <submittedName>
        <fullName evidence="1">Alternate-type signal peptide domain-containing protein</fullName>
    </submittedName>
</protein>
<reference evidence="1 2" key="1">
    <citation type="submission" date="2020-09" db="EMBL/GenBank/DDBJ databases">
        <title>Flavimobilis rhizosphaerae sp. nov., isolated from rhizosphere soil of Spartina alterniflora.</title>
        <authorList>
            <person name="Hanqin C."/>
        </authorList>
    </citation>
    <scope>NUCLEOTIDE SEQUENCE [LARGE SCALE GENOMIC DNA]</scope>
    <source>
        <strain evidence="1 2">GY 10621</strain>
    </source>
</reference>
<dbReference type="InterPro" id="IPR023833">
    <property type="entry name" value="Signal_pept_SipW-depend-type"/>
</dbReference>
<gene>
    <name evidence="1" type="ORF">IGS67_07530</name>
</gene>
<dbReference type="NCBIfam" id="TIGR04088">
    <property type="entry name" value="cognate_SipW"/>
    <property type="match status" value="1"/>
</dbReference>